<sequence length="150" mass="17122">MKASVCVLFAVACWFVSKAEQSPTQLTLKKVMKELEKINKVMDKNASLLYSPTTNDLKDCCIRSALECFSSQVMNLKLTEYKPTHIRSLKSIARESPKRVIVSVWLCLLLIVWKNIEAQCKSCESYSQVNSQMFVQNFQTLLQKIYASQA</sequence>
<name>A0AAW1ZU99_CULAL</name>
<evidence type="ECO:0000256" key="4">
    <source>
        <dbReference type="ARBA" id="ARBA00022525"/>
    </source>
</evidence>
<comment type="subcellular location">
    <subcellularLocation>
        <location evidence="1">Secreted</location>
    </subcellularLocation>
</comment>
<dbReference type="AlphaFoldDB" id="A0AAW1ZU99"/>
<protein>
    <recommendedName>
        <fullName evidence="7">Interleukin-21</fullName>
    </recommendedName>
</protein>
<evidence type="ECO:0000256" key="3">
    <source>
        <dbReference type="ARBA" id="ARBA00022514"/>
    </source>
</evidence>
<dbReference type="GO" id="GO:0005125">
    <property type="term" value="F:cytokine activity"/>
    <property type="evidence" value="ECO:0007669"/>
    <property type="project" value="UniProtKB-KW"/>
</dbReference>
<dbReference type="InterPro" id="IPR009079">
    <property type="entry name" value="4_helix_cytokine-like_core"/>
</dbReference>
<evidence type="ECO:0000256" key="8">
    <source>
        <dbReference type="ARBA" id="ARBA00045924"/>
    </source>
</evidence>
<dbReference type="GO" id="GO:0005615">
    <property type="term" value="C:extracellular space"/>
    <property type="evidence" value="ECO:0007669"/>
    <property type="project" value="UniProtKB-KW"/>
</dbReference>
<evidence type="ECO:0000313" key="11">
    <source>
        <dbReference type="Proteomes" id="UP001479290"/>
    </source>
</evidence>
<organism evidence="10 11">
    <name type="scientific">Culter alburnus</name>
    <name type="common">Topmouth culter</name>
    <dbReference type="NCBI Taxonomy" id="194366"/>
    <lineage>
        <taxon>Eukaryota</taxon>
        <taxon>Metazoa</taxon>
        <taxon>Chordata</taxon>
        <taxon>Craniata</taxon>
        <taxon>Vertebrata</taxon>
        <taxon>Euteleostomi</taxon>
        <taxon>Actinopterygii</taxon>
        <taxon>Neopterygii</taxon>
        <taxon>Teleostei</taxon>
        <taxon>Ostariophysi</taxon>
        <taxon>Cypriniformes</taxon>
        <taxon>Xenocyprididae</taxon>
        <taxon>Xenocypridinae</taxon>
        <taxon>Culter</taxon>
    </lineage>
</organism>
<evidence type="ECO:0000256" key="2">
    <source>
        <dbReference type="ARBA" id="ARBA00006050"/>
    </source>
</evidence>
<dbReference type="PANTHER" id="PTHR14356">
    <property type="entry name" value="INTERLEUKIN-15-RELATED"/>
    <property type="match status" value="1"/>
</dbReference>
<keyword evidence="3" id="KW-0202">Cytokine</keyword>
<dbReference type="Proteomes" id="UP001479290">
    <property type="component" value="Unassembled WGS sequence"/>
</dbReference>
<proteinExistence type="inferred from homology"/>
<dbReference type="GO" id="GO:0006955">
    <property type="term" value="P:immune response"/>
    <property type="evidence" value="ECO:0007669"/>
    <property type="project" value="InterPro"/>
</dbReference>
<evidence type="ECO:0000256" key="9">
    <source>
        <dbReference type="SAM" id="SignalP"/>
    </source>
</evidence>
<accession>A0AAW1ZU99</accession>
<keyword evidence="5 9" id="KW-0732">Signal</keyword>
<comment type="function">
    <text evidence="8">Cytokine with immunoregulatory activity. May promote the transition between innate and adaptive immunity. Induces the production of IgG(1) and IgG(3) in B-cells. Implicated in the generation and maintenance of T follicular helper (Tfh) cells and the formation of germinal-centers. Together with IL6, control the early generation of Tfh cells and are critical for an effective antibody response to acute viral infection. May play a role in proliferation and maturation of natural killer (NK) cells in synergy with IL15. May regulate proliferation of mature B- and T-cells in response to activating stimuli. In synergy with IL15 and IL18 stimulates interferon gamma production in T-cells and NK cells. During T-cell mediated immune response may inhibit dendritic cells (DC) activation and maturation.</text>
</comment>
<feature type="chain" id="PRO_5043867356" description="Interleukin-21" evidence="9">
    <location>
        <begin position="22"/>
        <end position="150"/>
    </location>
</feature>
<gene>
    <name evidence="10" type="ORF">ABG768_006911</name>
</gene>
<dbReference type="PANTHER" id="PTHR14356:SF2">
    <property type="entry name" value="INTERLEUKIN-21"/>
    <property type="match status" value="1"/>
</dbReference>
<feature type="signal peptide" evidence="9">
    <location>
        <begin position="1"/>
        <end position="21"/>
    </location>
</feature>
<evidence type="ECO:0000256" key="1">
    <source>
        <dbReference type="ARBA" id="ARBA00004613"/>
    </source>
</evidence>
<evidence type="ECO:0000256" key="5">
    <source>
        <dbReference type="ARBA" id="ARBA00022729"/>
    </source>
</evidence>
<comment type="caution">
    <text evidence="10">The sequence shown here is derived from an EMBL/GenBank/DDBJ whole genome shotgun (WGS) entry which is preliminary data.</text>
</comment>
<keyword evidence="4" id="KW-0964">Secreted</keyword>
<dbReference type="InterPro" id="IPR003443">
    <property type="entry name" value="IL-15/IL-21_fam"/>
</dbReference>
<reference evidence="10 11" key="1">
    <citation type="submission" date="2024-05" db="EMBL/GenBank/DDBJ databases">
        <title>A high-quality chromosomal-level genome assembly of Topmouth culter (Culter alburnus).</title>
        <authorList>
            <person name="Zhao H."/>
        </authorList>
    </citation>
    <scope>NUCLEOTIDE SEQUENCE [LARGE SCALE GENOMIC DNA]</scope>
    <source>
        <strain evidence="10">CATC2023</strain>
        <tissue evidence="10">Muscle</tissue>
    </source>
</reference>
<dbReference type="SUPFAM" id="SSF47266">
    <property type="entry name" value="4-helical cytokines"/>
    <property type="match status" value="1"/>
</dbReference>
<evidence type="ECO:0000256" key="6">
    <source>
        <dbReference type="ARBA" id="ARBA00023157"/>
    </source>
</evidence>
<dbReference type="Gene3D" id="1.20.1250.70">
    <property type="entry name" value="Interleukin-15/Interleukin-21"/>
    <property type="match status" value="1"/>
</dbReference>
<dbReference type="GO" id="GO:0005126">
    <property type="term" value="F:cytokine receptor binding"/>
    <property type="evidence" value="ECO:0007669"/>
    <property type="project" value="InterPro"/>
</dbReference>
<evidence type="ECO:0000313" key="10">
    <source>
        <dbReference type="EMBL" id="KAK9963745.1"/>
    </source>
</evidence>
<comment type="similarity">
    <text evidence="2">Belongs to the IL-15/IL-21 family.</text>
</comment>
<keyword evidence="11" id="KW-1185">Reference proteome</keyword>
<dbReference type="EMBL" id="JAWDJR010000014">
    <property type="protein sequence ID" value="KAK9963745.1"/>
    <property type="molecule type" value="Genomic_DNA"/>
</dbReference>
<keyword evidence="6" id="KW-1015">Disulfide bond</keyword>
<evidence type="ECO:0000256" key="7">
    <source>
        <dbReference type="ARBA" id="ARBA00039957"/>
    </source>
</evidence>